<reference evidence="1" key="1">
    <citation type="submission" date="2023-04" db="EMBL/GenBank/DDBJ databases">
        <authorList>
            <person name="Vijverberg K."/>
            <person name="Xiong W."/>
            <person name="Schranz E."/>
        </authorList>
    </citation>
    <scope>NUCLEOTIDE SEQUENCE</scope>
</reference>
<gene>
    <name evidence="1" type="ORF">LSALG_LOCUS40471</name>
</gene>
<keyword evidence="2" id="KW-1185">Reference proteome</keyword>
<protein>
    <submittedName>
        <fullName evidence="1">Uncharacterized protein</fullName>
    </submittedName>
</protein>
<evidence type="ECO:0000313" key="2">
    <source>
        <dbReference type="Proteomes" id="UP001177003"/>
    </source>
</evidence>
<dbReference type="AlphaFoldDB" id="A0AA36A0Y9"/>
<organism evidence="1 2">
    <name type="scientific">Lactuca saligna</name>
    <name type="common">Willowleaf lettuce</name>
    <dbReference type="NCBI Taxonomy" id="75948"/>
    <lineage>
        <taxon>Eukaryota</taxon>
        <taxon>Viridiplantae</taxon>
        <taxon>Streptophyta</taxon>
        <taxon>Embryophyta</taxon>
        <taxon>Tracheophyta</taxon>
        <taxon>Spermatophyta</taxon>
        <taxon>Magnoliopsida</taxon>
        <taxon>eudicotyledons</taxon>
        <taxon>Gunneridae</taxon>
        <taxon>Pentapetalae</taxon>
        <taxon>asterids</taxon>
        <taxon>campanulids</taxon>
        <taxon>Asterales</taxon>
        <taxon>Asteraceae</taxon>
        <taxon>Cichorioideae</taxon>
        <taxon>Cichorieae</taxon>
        <taxon>Lactucinae</taxon>
        <taxon>Lactuca</taxon>
    </lineage>
</organism>
<evidence type="ECO:0000313" key="1">
    <source>
        <dbReference type="EMBL" id="CAI9301954.1"/>
    </source>
</evidence>
<proteinExistence type="predicted"/>
<dbReference type="EMBL" id="OX465085">
    <property type="protein sequence ID" value="CAI9301954.1"/>
    <property type="molecule type" value="Genomic_DNA"/>
</dbReference>
<sequence>MRKARDAELNENQSIVKEVEDKEKAEKEAQATLKRKMLLFLKWTLKQIQHDVMDLPSQYWLDPVASFDLQSSQDLQLDLPITPKPFKFCAFVKVVNAPIIDSGANHMLFSFYLKHKKPQYETWCAKKIAVLKVTRPIETDSFPNANFKVARCSDSRVYKFTLADFPCLNPYDWIVLYKMLREKEKYEPVMSHLQLMIKSYIQEVGEMDVDIATVLRKKPTTVTT</sequence>
<name>A0AA36A0Y9_LACSI</name>
<accession>A0AA36A0Y9</accession>
<dbReference type="Proteomes" id="UP001177003">
    <property type="component" value="Chromosome 9"/>
</dbReference>